<dbReference type="PROSITE" id="PS50045">
    <property type="entry name" value="SIGMA54_INTERACT_4"/>
    <property type="match status" value="1"/>
</dbReference>
<dbReference type="EMBL" id="FQZT01000015">
    <property type="protein sequence ID" value="SHJ76114.1"/>
    <property type="molecule type" value="Genomic_DNA"/>
</dbReference>
<accession>A0A1M6LY54</accession>
<dbReference type="GO" id="GO:0006355">
    <property type="term" value="P:regulation of DNA-templated transcription"/>
    <property type="evidence" value="ECO:0007669"/>
    <property type="project" value="InterPro"/>
</dbReference>
<keyword evidence="1" id="KW-0547">Nucleotide-binding</keyword>
<evidence type="ECO:0000313" key="6">
    <source>
        <dbReference type="EMBL" id="SHJ76114.1"/>
    </source>
</evidence>
<dbReference type="GO" id="GO:0043565">
    <property type="term" value="F:sequence-specific DNA binding"/>
    <property type="evidence" value="ECO:0007669"/>
    <property type="project" value="InterPro"/>
</dbReference>
<gene>
    <name evidence="6" type="ORF">SAMN02745165_03102</name>
</gene>
<dbReference type="Pfam" id="PF25601">
    <property type="entry name" value="AAA_lid_14"/>
    <property type="match status" value="1"/>
</dbReference>
<dbReference type="InterPro" id="IPR009057">
    <property type="entry name" value="Homeodomain-like_sf"/>
</dbReference>
<proteinExistence type="predicted"/>
<dbReference type="Proteomes" id="UP000184171">
    <property type="component" value="Unassembled WGS sequence"/>
</dbReference>
<dbReference type="PANTHER" id="PTHR32071">
    <property type="entry name" value="TRANSCRIPTIONAL REGULATORY PROTEIN"/>
    <property type="match status" value="1"/>
</dbReference>
<dbReference type="Pfam" id="PF02954">
    <property type="entry name" value="HTH_8"/>
    <property type="match status" value="1"/>
</dbReference>
<evidence type="ECO:0000256" key="4">
    <source>
        <dbReference type="ARBA" id="ARBA00023163"/>
    </source>
</evidence>
<keyword evidence="4" id="KW-0804">Transcription</keyword>
<dbReference type="InterPro" id="IPR025944">
    <property type="entry name" value="Sigma_54_int_dom_CS"/>
</dbReference>
<dbReference type="PANTHER" id="PTHR32071:SF57">
    <property type="entry name" value="C4-DICARBOXYLATE TRANSPORT TRANSCRIPTIONAL REGULATORY PROTEIN DCTD"/>
    <property type="match status" value="1"/>
</dbReference>
<dbReference type="AlphaFoldDB" id="A0A1M6LY54"/>
<feature type="domain" description="Sigma-54 factor interaction" evidence="5">
    <location>
        <begin position="1"/>
        <end position="42"/>
    </location>
</feature>
<protein>
    <submittedName>
        <fullName evidence="6">Regulatory protein, Fis family</fullName>
    </submittedName>
</protein>
<dbReference type="STRING" id="1122189.SAMN02745165_03102"/>
<dbReference type="InterPro" id="IPR002197">
    <property type="entry name" value="HTH_Fis"/>
</dbReference>
<keyword evidence="3" id="KW-0805">Transcription regulation</keyword>
<name>A0A1M6LY54_MALRU</name>
<keyword evidence="7" id="KW-1185">Reference proteome</keyword>
<dbReference type="PRINTS" id="PR01590">
    <property type="entry name" value="HTHFIS"/>
</dbReference>
<dbReference type="GO" id="GO:0005524">
    <property type="term" value="F:ATP binding"/>
    <property type="evidence" value="ECO:0007669"/>
    <property type="project" value="UniProtKB-KW"/>
</dbReference>
<evidence type="ECO:0000256" key="2">
    <source>
        <dbReference type="ARBA" id="ARBA00022840"/>
    </source>
</evidence>
<dbReference type="Gene3D" id="1.10.8.60">
    <property type="match status" value="1"/>
</dbReference>
<evidence type="ECO:0000256" key="3">
    <source>
        <dbReference type="ARBA" id="ARBA00023015"/>
    </source>
</evidence>
<keyword evidence="2" id="KW-0067">ATP-binding</keyword>
<organism evidence="6 7">
    <name type="scientific">Malonomonas rubra DSM 5091</name>
    <dbReference type="NCBI Taxonomy" id="1122189"/>
    <lineage>
        <taxon>Bacteria</taxon>
        <taxon>Pseudomonadati</taxon>
        <taxon>Thermodesulfobacteriota</taxon>
        <taxon>Desulfuromonadia</taxon>
        <taxon>Desulfuromonadales</taxon>
        <taxon>Geopsychrobacteraceae</taxon>
        <taxon>Malonomonas</taxon>
    </lineage>
</organism>
<dbReference type="InterPro" id="IPR002078">
    <property type="entry name" value="Sigma_54_int"/>
</dbReference>
<dbReference type="PROSITE" id="PS00688">
    <property type="entry name" value="SIGMA54_INTERACT_3"/>
    <property type="match status" value="1"/>
</dbReference>
<evidence type="ECO:0000313" key="7">
    <source>
        <dbReference type="Proteomes" id="UP000184171"/>
    </source>
</evidence>
<reference evidence="6 7" key="1">
    <citation type="submission" date="2016-11" db="EMBL/GenBank/DDBJ databases">
        <authorList>
            <person name="Jaros S."/>
            <person name="Januszkiewicz K."/>
            <person name="Wedrychowicz H."/>
        </authorList>
    </citation>
    <scope>NUCLEOTIDE SEQUENCE [LARGE SCALE GENOMIC DNA]</scope>
    <source>
        <strain evidence="6 7">DSM 5091</strain>
    </source>
</reference>
<evidence type="ECO:0000256" key="1">
    <source>
        <dbReference type="ARBA" id="ARBA00022741"/>
    </source>
</evidence>
<dbReference type="Gene3D" id="1.10.10.60">
    <property type="entry name" value="Homeodomain-like"/>
    <property type="match status" value="1"/>
</dbReference>
<sequence length="116" mass="12980">MARKAFRIIPPRKSPKAAKQLLSYDWPGNVRELQNVVEYAVALATENRIDVDDLPEELRTTIPKPQISGKILSLEEVERNYILTVLEKVGGNKTKAAEALGIGIATLYRKLNSYNS</sequence>
<evidence type="ECO:0000259" key="5">
    <source>
        <dbReference type="PROSITE" id="PS50045"/>
    </source>
</evidence>
<dbReference type="InterPro" id="IPR058031">
    <property type="entry name" value="AAA_lid_NorR"/>
</dbReference>
<dbReference type="SUPFAM" id="SSF46689">
    <property type="entry name" value="Homeodomain-like"/>
    <property type="match status" value="1"/>
</dbReference>